<protein>
    <submittedName>
        <fullName evidence="1">Uncharacterized protein</fullName>
    </submittedName>
</protein>
<dbReference type="Proteomes" id="UP000078540">
    <property type="component" value="Unassembled WGS sequence"/>
</dbReference>
<accession>A0A195B0E7</accession>
<sequence length="337" mass="38445">MGWDPLIPVSPVRWVTYDRCERALGRTVHHFRPSKIPFIHHAALTLTHHHAATPSSIGSENERRDAEGVIHPVSVYAPFAKGRTGGGRRGTYNERSCEEVVGVKVREWNPLERTARVEEKRGKRKIRRVLFGATMENIIDRHSTRPISKLLQFRQYTEMINHNGTMRFHLSVTKATVCTPKLKIHFEKMNLIMSYFEQVLLQQKLNTVLGFSTLESPNNVLHFDCNKIFPAHHISELRSDKICSALVRVEVFRGYQSERIFAVASCPAPQGLPSSNQTSTPKMPLVPNESVIQVSFKYLSMIDQQTAFERFLFSLLDANIAAISTSVLSINRWTFSY</sequence>
<evidence type="ECO:0000313" key="2">
    <source>
        <dbReference type="Proteomes" id="UP000078540"/>
    </source>
</evidence>
<keyword evidence="2" id="KW-1185">Reference proteome</keyword>
<evidence type="ECO:0000313" key="1">
    <source>
        <dbReference type="EMBL" id="KYM77679.1"/>
    </source>
</evidence>
<proteinExistence type="predicted"/>
<reference evidence="1 2" key="1">
    <citation type="submission" date="2015-09" db="EMBL/GenBank/DDBJ databases">
        <title>Atta colombica WGS genome.</title>
        <authorList>
            <person name="Nygaard S."/>
            <person name="Hu H."/>
            <person name="Boomsma J."/>
            <person name="Zhang G."/>
        </authorList>
    </citation>
    <scope>NUCLEOTIDE SEQUENCE [LARGE SCALE GENOMIC DNA]</scope>
    <source>
        <strain evidence="1">Treedump-2</strain>
        <tissue evidence="1">Whole body</tissue>
    </source>
</reference>
<name>A0A195B0E7_9HYME</name>
<dbReference type="EMBL" id="KQ976692">
    <property type="protein sequence ID" value="KYM77679.1"/>
    <property type="molecule type" value="Genomic_DNA"/>
</dbReference>
<gene>
    <name evidence="1" type="ORF">ALC53_11689</name>
</gene>
<organism evidence="1 2">
    <name type="scientific">Atta colombica</name>
    <dbReference type="NCBI Taxonomy" id="520822"/>
    <lineage>
        <taxon>Eukaryota</taxon>
        <taxon>Metazoa</taxon>
        <taxon>Ecdysozoa</taxon>
        <taxon>Arthropoda</taxon>
        <taxon>Hexapoda</taxon>
        <taxon>Insecta</taxon>
        <taxon>Pterygota</taxon>
        <taxon>Neoptera</taxon>
        <taxon>Endopterygota</taxon>
        <taxon>Hymenoptera</taxon>
        <taxon>Apocrita</taxon>
        <taxon>Aculeata</taxon>
        <taxon>Formicoidea</taxon>
        <taxon>Formicidae</taxon>
        <taxon>Myrmicinae</taxon>
        <taxon>Atta</taxon>
    </lineage>
</organism>
<dbReference type="AlphaFoldDB" id="A0A195B0E7"/>